<evidence type="ECO:0000313" key="2">
    <source>
        <dbReference type="EMBL" id="CAA9996064.1"/>
    </source>
</evidence>
<evidence type="ECO:0000313" key="3">
    <source>
        <dbReference type="Proteomes" id="UP000479000"/>
    </source>
</evidence>
<gene>
    <name evidence="1" type="ORF">NTEN_LOCUS2691</name>
    <name evidence="2" type="ORF">NTEN_LOCUS2697</name>
</gene>
<dbReference type="Proteomes" id="UP000479000">
    <property type="component" value="Unassembled WGS sequence"/>
</dbReference>
<name>A0A6H5G0X7_9HEMI</name>
<reference evidence="1 3" key="1">
    <citation type="submission" date="2020-02" db="EMBL/GenBank/DDBJ databases">
        <authorList>
            <person name="Ferguson B K."/>
        </authorList>
    </citation>
    <scope>NUCLEOTIDE SEQUENCE [LARGE SCALE GENOMIC DNA]</scope>
</reference>
<dbReference type="EMBL" id="CADCXU010004336">
    <property type="protein sequence ID" value="CAA9996064.1"/>
    <property type="molecule type" value="Genomic_DNA"/>
</dbReference>
<dbReference type="AlphaFoldDB" id="A0A6H5G0X7"/>
<sequence length="91" mass="10339">MRRGIPGYAARRKKPDDISRISTRAGRFAECECQLRLLPAQNEARASNVPDMPPLAPAVAGSSAILRRRRRGRTIFSICRCRYCAFRENFN</sequence>
<evidence type="ECO:0000313" key="1">
    <source>
        <dbReference type="EMBL" id="CAA9996057.1"/>
    </source>
</evidence>
<accession>A0A6H5G0X7</accession>
<proteinExistence type="predicted"/>
<feature type="non-terminal residue" evidence="1">
    <location>
        <position position="91"/>
    </location>
</feature>
<protein>
    <submittedName>
        <fullName evidence="1">Uncharacterized protein</fullName>
    </submittedName>
</protein>
<dbReference type="EMBL" id="CADCXU010004324">
    <property type="protein sequence ID" value="CAA9996057.1"/>
    <property type="molecule type" value="Genomic_DNA"/>
</dbReference>
<organism evidence="1 3">
    <name type="scientific">Nesidiocoris tenuis</name>
    <dbReference type="NCBI Taxonomy" id="355587"/>
    <lineage>
        <taxon>Eukaryota</taxon>
        <taxon>Metazoa</taxon>
        <taxon>Ecdysozoa</taxon>
        <taxon>Arthropoda</taxon>
        <taxon>Hexapoda</taxon>
        <taxon>Insecta</taxon>
        <taxon>Pterygota</taxon>
        <taxon>Neoptera</taxon>
        <taxon>Paraneoptera</taxon>
        <taxon>Hemiptera</taxon>
        <taxon>Heteroptera</taxon>
        <taxon>Panheteroptera</taxon>
        <taxon>Cimicomorpha</taxon>
        <taxon>Miridae</taxon>
        <taxon>Dicyphina</taxon>
        <taxon>Nesidiocoris</taxon>
    </lineage>
</organism>
<keyword evidence="3" id="KW-1185">Reference proteome</keyword>